<dbReference type="InterPro" id="IPR003374">
    <property type="entry name" value="ApbE-like_sf"/>
</dbReference>
<comment type="catalytic activity">
    <reaction evidence="10">
        <text>L-threonyl-[protein] + FAD = FMN-L-threonyl-[protein] + AMP + H(+)</text>
        <dbReference type="Rhea" id="RHEA:36847"/>
        <dbReference type="Rhea" id="RHEA-COMP:11060"/>
        <dbReference type="Rhea" id="RHEA-COMP:11061"/>
        <dbReference type="ChEBI" id="CHEBI:15378"/>
        <dbReference type="ChEBI" id="CHEBI:30013"/>
        <dbReference type="ChEBI" id="CHEBI:57692"/>
        <dbReference type="ChEBI" id="CHEBI:74257"/>
        <dbReference type="ChEBI" id="CHEBI:456215"/>
        <dbReference type="EC" id="2.7.1.180"/>
    </reaction>
</comment>
<gene>
    <name evidence="11" type="ORF">SDC9_160073</name>
</gene>
<organism evidence="11">
    <name type="scientific">bioreactor metagenome</name>
    <dbReference type="NCBI Taxonomy" id="1076179"/>
    <lineage>
        <taxon>unclassified sequences</taxon>
        <taxon>metagenomes</taxon>
        <taxon>ecological metagenomes</taxon>
    </lineage>
</organism>
<sequence>MSAGDPRPADFRRSVKVEQIMGTAVSIHVITAAESVAGEFVAAAMGRVGARLHQVDRVCSPFLESSDICRIARGDLGLADADPMIAEIHRECLDARARTGGLFDPWWKGWFDPTGIVKGWAVERVVEQELAPLLEIRDVAAVGVNAGGDMQLLTAEDSPWVWEVGIVDPNDPRQMAARLSVTSGAIATSGIAERGDHIIDPRTGGAAHGIASSTVVADRLTEADLWATTAMIAGFDDLDWIATAGTRAGLLIASDGRVRRWSGGTRILADGAGLERFGRLPQAASA</sequence>
<evidence type="ECO:0000256" key="3">
    <source>
        <dbReference type="ARBA" id="ARBA00016337"/>
    </source>
</evidence>
<dbReference type="EMBL" id="VSSQ01059166">
    <property type="protein sequence ID" value="MPN12753.1"/>
    <property type="molecule type" value="Genomic_DNA"/>
</dbReference>
<evidence type="ECO:0000256" key="2">
    <source>
        <dbReference type="ARBA" id="ARBA00011955"/>
    </source>
</evidence>
<evidence type="ECO:0000256" key="1">
    <source>
        <dbReference type="ARBA" id="ARBA00001946"/>
    </source>
</evidence>
<name>A0A645FKM1_9ZZZZ</name>
<dbReference type="Gene3D" id="3.10.520.10">
    <property type="entry name" value="ApbE-like domains"/>
    <property type="match status" value="2"/>
</dbReference>
<reference evidence="11" key="1">
    <citation type="submission" date="2019-08" db="EMBL/GenBank/DDBJ databases">
        <authorList>
            <person name="Kucharzyk K."/>
            <person name="Murdoch R.W."/>
            <person name="Higgins S."/>
            <person name="Loffler F."/>
        </authorList>
    </citation>
    <scope>NUCLEOTIDE SEQUENCE</scope>
</reference>
<evidence type="ECO:0000256" key="9">
    <source>
        <dbReference type="ARBA" id="ARBA00031306"/>
    </source>
</evidence>
<dbReference type="PANTHER" id="PTHR30040:SF2">
    <property type="entry name" value="FAD:PROTEIN FMN TRANSFERASE"/>
    <property type="match status" value="1"/>
</dbReference>
<keyword evidence="4" id="KW-0285">Flavoprotein</keyword>
<dbReference type="EC" id="2.7.1.180" evidence="2"/>
<comment type="cofactor">
    <cofactor evidence="1">
        <name>Mg(2+)</name>
        <dbReference type="ChEBI" id="CHEBI:18420"/>
    </cofactor>
</comment>
<dbReference type="PANTHER" id="PTHR30040">
    <property type="entry name" value="THIAMINE BIOSYNTHESIS LIPOPROTEIN APBE"/>
    <property type="match status" value="1"/>
</dbReference>
<evidence type="ECO:0000256" key="6">
    <source>
        <dbReference type="ARBA" id="ARBA00022723"/>
    </source>
</evidence>
<protein>
    <recommendedName>
        <fullName evidence="3">FAD:protein FMN transferase</fullName>
        <ecNumber evidence="2">2.7.1.180</ecNumber>
    </recommendedName>
    <alternativeName>
        <fullName evidence="9">Flavin transferase</fullName>
    </alternativeName>
</protein>
<keyword evidence="5" id="KW-0808">Transferase</keyword>
<comment type="caution">
    <text evidence="11">The sequence shown here is derived from an EMBL/GenBank/DDBJ whole genome shotgun (WGS) entry which is preliminary data.</text>
</comment>
<dbReference type="GO" id="GO:0046872">
    <property type="term" value="F:metal ion binding"/>
    <property type="evidence" value="ECO:0007669"/>
    <property type="project" value="UniProtKB-KW"/>
</dbReference>
<evidence type="ECO:0000256" key="4">
    <source>
        <dbReference type="ARBA" id="ARBA00022630"/>
    </source>
</evidence>
<dbReference type="GO" id="GO:0016740">
    <property type="term" value="F:transferase activity"/>
    <property type="evidence" value="ECO:0007669"/>
    <property type="project" value="UniProtKB-KW"/>
</dbReference>
<keyword evidence="8" id="KW-0460">Magnesium</keyword>
<evidence type="ECO:0000313" key="11">
    <source>
        <dbReference type="EMBL" id="MPN12753.1"/>
    </source>
</evidence>
<evidence type="ECO:0000256" key="5">
    <source>
        <dbReference type="ARBA" id="ARBA00022679"/>
    </source>
</evidence>
<dbReference type="SUPFAM" id="SSF143631">
    <property type="entry name" value="ApbE-like"/>
    <property type="match status" value="1"/>
</dbReference>
<proteinExistence type="predicted"/>
<evidence type="ECO:0000256" key="7">
    <source>
        <dbReference type="ARBA" id="ARBA00022827"/>
    </source>
</evidence>
<dbReference type="InterPro" id="IPR024932">
    <property type="entry name" value="ApbE"/>
</dbReference>
<accession>A0A645FKM1</accession>
<keyword evidence="6" id="KW-0479">Metal-binding</keyword>
<evidence type="ECO:0000256" key="8">
    <source>
        <dbReference type="ARBA" id="ARBA00022842"/>
    </source>
</evidence>
<dbReference type="AlphaFoldDB" id="A0A645FKM1"/>
<dbReference type="Pfam" id="PF02424">
    <property type="entry name" value="ApbE"/>
    <property type="match status" value="2"/>
</dbReference>
<keyword evidence="7" id="KW-0274">FAD</keyword>
<evidence type="ECO:0000256" key="10">
    <source>
        <dbReference type="ARBA" id="ARBA00048540"/>
    </source>
</evidence>